<protein>
    <submittedName>
        <fullName evidence="3">Heptosyltransferase</fullName>
    </submittedName>
</protein>
<dbReference type="Pfam" id="PF01075">
    <property type="entry name" value="Glyco_transf_9"/>
    <property type="match status" value="1"/>
</dbReference>
<dbReference type="BioCyc" id="PMAR862515-HMP:GMOO-62-MONOMER"/>
<dbReference type="GO" id="GO:0009244">
    <property type="term" value="P:lipopolysaccharide core region biosynthetic process"/>
    <property type="evidence" value="ECO:0007669"/>
    <property type="project" value="TreeGrafter"/>
</dbReference>
<reference evidence="3" key="1">
    <citation type="submission" date="2010-07" db="EMBL/GenBank/DDBJ databases">
        <authorList>
            <person name="Muzny D."/>
            <person name="Qin X."/>
            <person name="Deng J."/>
            <person name="Jiang H."/>
            <person name="Liu Y."/>
            <person name="Qu J."/>
            <person name="Song X.-Z."/>
            <person name="Zhang L."/>
            <person name="Thornton R."/>
            <person name="Coyle M."/>
            <person name="Francisco L."/>
            <person name="Jackson L."/>
            <person name="Javaid M."/>
            <person name="Korchina V."/>
            <person name="Kovar C."/>
            <person name="Mata R."/>
            <person name="Mathew T."/>
            <person name="Ngo R."/>
            <person name="Nguyen L."/>
            <person name="Nguyen N."/>
            <person name="Okwuonu G."/>
            <person name="Ongeri F."/>
            <person name="Pham C."/>
            <person name="Simmons D."/>
            <person name="Wilczek-Boney K."/>
            <person name="Hale W."/>
            <person name="Jakkamsetti A."/>
            <person name="Pham P."/>
            <person name="Ruth R."/>
            <person name="San Lucas F."/>
            <person name="Warren J."/>
            <person name="Zhang J."/>
            <person name="Zhao Z."/>
            <person name="Zhou C."/>
            <person name="Zhu D."/>
            <person name="Lee S."/>
            <person name="Bess C."/>
            <person name="Blankenburg K."/>
            <person name="Forbes L."/>
            <person name="Fu Q."/>
            <person name="Gubbala S."/>
            <person name="Hirani K."/>
            <person name="Jayaseelan J.C."/>
            <person name="Lara F."/>
            <person name="Munidasa M."/>
            <person name="Palculict T."/>
            <person name="Patil S."/>
            <person name="Pu L.-L."/>
            <person name="Saada N."/>
            <person name="Tang L."/>
            <person name="Weissenberger G."/>
            <person name="Zhu Y."/>
            <person name="Hemphill L."/>
            <person name="Shang Y."/>
            <person name="Youmans B."/>
            <person name="Ayvaz T."/>
            <person name="Ross M."/>
            <person name="Santibanez J."/>
            <person name="Aqrawi P."/>
            <person name="Gross S."/>
            <person name="Joshi V."/>
            <person name="Fowler G."/>
            <person name="Nazareth L."/>
            <person name="Reid J."/>
            <person name="Worley K."/>
            <person name="Petrosino J."/>
            <person name="Highlander S."/>
            <person name="Gibbs R."/>
        </authorList>
    </citation>
    <scope>NUCLEOTIDE SEQUENCE [LARGE SCALE GENOMIC DNA]</scope>
    <source>
        <strain evidence="3">DSM 16973</strain>
    </source>
</reference>
<dbReference type="Proteomes" id="UP000004394">
    <property type="component" value="Unassembled WGS sequence"/>
</dbReference>
<evidence type="ECO:0000313" key="4">
    <source>
        <dbReference type="Proteomes" id="UP000004394"/>
    </source>
</evidence>
<comment type="caution">
    <text evidence="3">The sequence shown here is derived from an EMBL/GenBank/DDBJ whole genome shotgun (WGS) entry which is preliminary data.</text>
</comment>
<organism evidence="3 4">
    <name type="scientific">Hoylesella marshii DSM 16973 = JCM 13450</name>
    <dbReference type="NCBI Taxonomy" id="862515"/>
    <lineage>
        <taxon>Bacteria</taxon>
        <taxon>Pseudomonadati</taxon>
        <taxon>Bacteroidota</taxon>
        <taxon>Bacteroidia</taxon>
        <taxon>Bacteroidales</taxon>
        <taxon>Prevotellaceae</taxon>
        <taxon>Hoylesella</taxon>
    </lineage>
</organism>
<dbReference type="STRING" id="862515.HMPREF0658_0057"/>
<dbReference type="GO" id="GO:0008713">
    <property type="term" value="F:ADP-heptose-lipopolysaccharide heptosyltransferase activity"/>
    <property type="evidence" value="ECO:0007669"/>
    <property type="project" value="TreeGrafter"/>
</dbReference>
<dbReference type="SUPFAM" id="SSF53756">
    <property type="entry name" value="UDP-Glycosyltransferase/glycogen phosphorylase"/>
    <property type="match status" value="1"/>
</dbReference>
<dbReference type="EMBL" id="AEEI01000004">
    <property type="protein sequence ID" value="EFM02915.1"/>
    <property type="molecule type" value="Genomic_DNA"/>
</dbReference>
<gene>
    <name evidence="3" type="ORF">HMPREF0658_0057</name>
</gene>
<dbReference type="InterPro" id="IPR051199">
    <property type="entry name" value="LPS_LOS_Heptosyltrfase"/>
</dbReference>
<name>E0NPF6_9BACT</name>
<dbReference type="CDD" id="cd03789">
    <property type="entry name" value="GT9_LPS_heptosyltransferase"/>
    <property type="match status" value="1"/>
</dbReference>
<dbReference type="GO" id="GO:0005829">
    <property type="term" value="C:cytosol"/>
    <property type="evidence" value="ECO:0007669"/>
    <property type="project" value="TreeGrafter"/>
</dbReference>
<keyword evidence="4" id="KW-1185">Reference proteome</keyword>
<dbReference type="HOGENOM" id="CLU_038371_3_0_10"/>
<dbReference type="OrthoDB" id="9768048at2"/>
<keyword evidence="1" id="KW-0328">Glycosyltransferase</keyword>
<dbReference type="PANTHER" id="PTHR30160:SF22">
    <property type="entry name" value="LIPOPOLYSACCHARIDE CORE BIOSYNTHESIS PROTEIN"/>
    <property type="match status" value="1"/>
</dbReference>
<dbReference type="eggNOG" id="COG0859">
    <property type="taxonomic scope" value="Bacteria"/>
</dbReference>
<proteinExistence type="predicted"/>
<accession>E0NPF6</accession>
<keyword evidence="2" id="KW-0808">Transferase</keyword>
<dbReference type="Gene3D" id="3.40.50.2000">
    <property type="entry name" value="Glycogen Phosphorylase B"/>
    <property type="match status" value="2"/>
</dbReference>
<evidence type="ECO:0000256" key="2">
    <source>
        <dbReference type="ARBA" id="ARBA00022679"/>
    </source>
</evidence>
<evidence type="ECO:0000256" key="1">
    <source>
        <dbReference type="ARBA" id="ARBA00022676"/>
    </source>
</evidence>
<dbReference type="AlphaFoldDB" id="E0NPF6"/>
<evidence type="ECO:0000313" key="3">
    <source>
        <dbReference type="EMBL" id="EFM02915.1"/>
    </source>
</evidence>
<dbReference type="InterPro" id="IPR002201">
    <property type="entry name" value="Glyco_trans_9"/>
</dbReference>
<dbReference type="RefSeq" id="WP_006947683.1">
    <property type="nucleotide sequence ID" value="NZ_BAJI01000007.1"/>
</dbReference>
<dbReference type="PANTHER" id="PTHR30160">
    <property type="entry name" value="TETRAACYLDISACCHARIDE 4'-KINASE-RELATED"/>
    <property type="match status" value="1"/>
</dbReference>
<sequence length="361" mass="41081">MKTDHLLIIRFSAIGDVAMTVPVVYSLARQYPSLHITVLSKPFSRTFFEGLSPNISFMSADVKNEYQGLKGLNALYRRLTAKRFTAVADFHDVLRSRYLRLRFWLAGTKTRHIDKHRRERQQLISRKHKVLHQLPTSFQNYADVLARLGYPVKLDFHSIFPDGQVSLSSLPQIFTDSTHQRPWIGLAPFAAHKGKIYPLPLMEQTLAMLIERYPHCRIMLFGGGDKEKAVFNTWCRRFQQVINASETLQGMTQELILMSQLDLMISMDSANMHLASLVATPVVSIWGATHPYAGFMGWQQQETHAVQIPLPCRPCSIYGNKPCLRGDYTCLNEIQPAMIVEKVSDVLTRRALESNPPSPLA</sequence>